<feature type="signal peptide" evidence="1">
    <location>
        <begin position="1"/>
        <end position="19"/>
    </location>
</feature>
<comment type="caution">
    <text evidence="2">The sequence shown here is derived from an EMBL/GenBank/DDBJ whole genome shotgun (WGS) entry which is preliminary data.</text>
</comment>
<reference evidence="2" key="1">
    <citation type="submission" date="2018-12" db="EMBL/GenBank/DDBJ databases">
        <authorList>
            <person name="Syme R.A."/>
            <person name="Farfan-Caceres L."/>
            <person name="Lichtenzveig J."/>
        </authorList>
    </citation>
    <scope>NUCLEOTIDE SEQUENCE</scope>
    <source>
        <strain evidence="2">Al4</strain>
    </source>
</reference>
<proteinExistence type="predicted"/>
<reference evidence="2" key="2">
    <citation type="submission" date="2020-09" db="EMBL/GenBank/DDBJ databases">
        <title>Reference genome assembly for Australian Ascochyta lentis isolate Al4.</title>
        <authorList>
            <person name="Lee R.C."/>
            <person name="Farfan-Caceres L.M."/>
            <person name="Debler J.W."/>
            <person name="Williams A.H."/>
            <person name="Henares B.M."/>
        </authorList>
    </citation>
    <scope>NUCLEOTIDE SEQUENCE</scope>
    <source>
        <strain evidence="2">Al4</strain>
    </source>
</reference>
<feature type="chain" id="PRO_5034712838" evidence="1">
    <location>
        <begin position="20"/>
        <end position="101"/>
    </location>
</feature>
<accession>A0A8H7MGY4</accession>
<protein>
    <submittedName>
        <fullName evidence="2">Uncharacterized protein</fullName>
    </submittedName>
</protein>
<evidence type="ECO:0000256" key="1">
    <source>
        <dbReference type="SAM" id="SignalP"/>
    </source>
</evidence>
<name>A0A8H7MGY4_9PLEO</name>
<evidence type="ECO:0000313" key="2">
    <source>
        <dbReference type="EMBL" id="KAF9695964.1"/>
    </source>
</evidence>
<keyword evidence="3" id="KW-1185">Reference proteome</keyword>
<dbReference type="Proteomes" id="UP000651452">
    <property type="component" value="Unassembled WGS sequence"/>
</dbReference>
<organism evidence="2 3">
    <name type="scientific">Ascochyta lentis</name>
    <dbReference type="NCBI Taxonomy" id="205686"/>
    <lineage>
        <taxon>Eukaryota</taxon>
        <taxon>Fungi</taxon>
        <taxon>Dikarya</taxon>
        <taxon>Ascomycota</taxon>
        <taxon>Pezizomycotina</taxon>
        <taxon>Dothideomycetes</taxon>
        <taxon>Pleosporomycetidae</taxon>
        <taxon>Pleosporales</taxon>
        <taxon>Pleosporineae</taxon>
        <taxon>Didymellaceae</taxon>
        <taxon>Ascochyta</taxon>
    </lineage>
</organism>
<dbReference type="EMBL" id="RZGK01000010">
    <property type="protein sequence ID" value="KAF9695964.1"/>
    <property type="molecule type" value="Genomic_DNA"/>
</dbReference>
<dbReference type="AlphaFoldDB" id="A0A8H7MGY4"/>
<keyword evidence="1" id="KW-0732">Signal</keyword>
<sequence length="101" mass="11718">MRFFAKAILPLLFAPLAAANWRLTIFSHDGDYAAHGEDKYPRCHNYHHDLPMITDMYTEGQFAFYLNKDCLGPSKLVMLNAEQRQPLFEELEGTIESYLTF</sequence>
<gene>
    <name evidence="2" type="ORF">EKO04_005999</name>
</gene>
<evidence type="ECO:0000313" key="3">
    <source>
        <dbReference type="Proteomes" id="UP000651452"/>
    </source>
</evidence>